<dbReference type="Proteomes" id="UP000094444">
    <property type="component" value="Unassembled WGS sequence"/>
</dbReference>
<feature type="compositionally biased region" description="Polar residues" evidence="1">
    <location>
        <begin position="147"/>
        <end position="159"/>
    </location>
</feature>
<sequence>MDYNRPSPNYELDQEWWWPSYKFTLPLDDLFDSLYTQYNTVTIPIQDPEAFHHDVYETCTVATTASEFHKLLAERRELRLQELRTSWGAVASRIAARPRLIVPAPASKLEAADVWADFMYFSREFSFDALVKFVSSLTGHSEHTPELVSTAQPPASTAQKRALSRDEHDYTRSKKRRVSEDLDEENSGTSEEDSPAADFASAQRCTPPSSVPSPATKAISTPDSAESIANLPALHYTQTQVLRPTSKVVTTPEPAETTADLATLDHAQTTTFQLAPEPHSQKCTARAAKSTITRQRRSSRIRHRTAAQAISASCQFRTASAP</sequence>
<gene>
    <name evidence="2" type="ORF">DHEL01_v212939</name>
</gene>
<dbReference type="InParanoid" id="A0A2P5HEK7"/>
<feature type="region of interest" description="Disordered" evidence="1">
    <location>
        <begin position="143"/>
        <end position="223"/>
    </location>
</feature>
<keyword evidence="3" id="KW-1185">Reference proteome</keyword>
<name>A0A2P5HEK7_DIAHE</name>
<organism evidence="2 3">
    <name type="scientific">Diaporthe helianthi</name>
    <dbReference type="NCBI Taxonomy" id="158607"/>
    <lineage>
        <taxon>Eukaryota</taxon>
        <taxon>Fungi</taxon>
        <taxon>Dikarya</taxon>
        <taxon>Ascomycota</taxon>
        <taxon>Pezizomycotina</taxon>
        <taxon>Sordariomycetes</taxon>
        <taxon>Sordariomycetidae</taxon>
        <taxon>Diaporthales</taxon>
        <taxon>Diaporthaceae</taxon>
        <taxon>Diaporthe</taxon>
    </lineage>
</organism>
<feature type="compositionally biased region" description="Basic residues" evidence="1">
    <location>
        <begin position="294"/>
        <end position="305"/>
    </location>
</feature>
<reference evidence="2" key="1">
    <citation type="submission" date="2017-09" db="EMBL/GenBank/DDBJ databases">
        <title>Polyketide synthases of a Diaporthe helianthi virulent isolate.</title>
        <authorList>
            <person name="Baroncelli R."/>
        </authorList>
    </citation>
    <scope>NUCLEOTIDE SEQUENCE [LARGE SCALE GENOMIC DNA]</scope>
    <source>
        <strain evidence="2">7/96</strain>
    </source>
</reference>
<evidence type="ECO:0000313" key="2">
    <source>
        <dbReference type="EMBL" id="POS68667.1"/>
    </source>
</evidence>
<feature type="compositionally biased region" description="Acidic residues" evidence="1">
    <location>
        <begin position="181"/>
        <end position="195"/>
    </location>
</feature>
<dbReference type="AlphaFoldDB" id="A0A2P5HEK7"/>
<accession>A0A2P5HEK7</accession>
<dbReference type="EMBL" id="MAVT02003498">
    <property type="protein sequence ID" value="POS68667.1"/>
    <property type="molecule type" value="Genomic_DNA"/>
</dbReference>
<dbReference type="OrthoDB" id="4366798at2759"/>
<feature type="compositionally biased region" description="Basic and acidic residues" evidence="1">
    <location>
        <begin position="163"/>
        <end position="172"/>
    </location>
</feature>
<evidence type="ECO:0000256" key="1">
    <source>
        <dbReference type="SAM" id="MobiDB-lite"/>
    </source>
</evidence>
<evidence type="ECO:0000313" key="3">
    <source>
        <dbReference type="Proteomes" id="UP000094444"/>
    </source>
</evidence>
<dbReference type="STRING" id="158607.A0A2P5HEK7"/>
<protein>
    <submittedName>
        <fullName evidence="2">Uncharacterized protein</fullName>
    </submittedName>
</protein>
<comment type="caution">
    <text evidence="2">The sequence shown here is derived from an EMBL/GenBank/DDBJ whole genome shotgun (WGS) entry which is preliminary data.</text>
</comment>
<feature type="region of interest" description="Disordered" evidence="1">
    <location>
        <begin position="275"/>
        <end position="309"/>
    </location>
</feature>
<proteinExistence type="predicted"/>